<reference evidence="1 2" key="1">
    <citation type="submission" date="2017-06" db="EMBL/GenBank/DDBJ databases">
        <title>Ant-infecting Ophiocordyceps genomes reveal a high diversity of potential behavioral manipulation genes and a possible major role for enterotoxins.</title>
        <authorList>
            <person name="De Bekker C."/>
            <person name="Evans H.C."/>
            <person name="Brachmann A."/>
            <person name="Hughes D.P."/>
        </authorList>
    </citation>
    <scope>NUCLEOTIDE SEQUENCE [LARGE SCALE GENOMIC DNA]</scope>
    <source>
        <strain evidence="1 2">1348a</strain>
    </source>
</reference>
<gene>
    <name evidence="1" type="ORF">CDD82_7661</name>
</gene>
<organism evidence="1 2">
    <name type="scientific">Ophiocordyceps australis</name>
    <dbReference type="NCBI Taxonomy" id="1399860"/>
    <lineage>
        <taxon>Eukaryota</taxon>
        <taxon>Fungi</taxon>
        <taxon>Dikarya</taxon>
        <taxon>Ascomycota</taxon>
        <taxon>Pezizomycotina</taxon>
        <taxon>Sordariomycetes</taxon>
        <taxon>Hypocreomycetidae</taxon>
        <taxon>Hypocreales</taxon>
        <taxon>Ophiocordycipitaceae</taxon>
        <taxon>Ophiocordyceps</taxon>
    </lineage>
</organism>
<dbReference type="Proteomes" id="UP000224854">
    <property type="component" value="Unassembled WGS sequence"/>
</dbReference>
<sequence length="393" mass="45053">MQELQHALKFDENRLPYWSSSEQEPSCWNLYMCFWVSFDRKLFFIRNKEAENDGLNITVFPKRDILRRARNMLSTPVTLTREKSKVTIESTTSGWTISVGASGGTFDFGTTYFAQGGLSLTASYANHHTSGTQLSVSDVSSFSCPPGFVCTSEAWTVYVKIRGPCQGTNKIECSWLRLDDPCAQSGLSVDWNCEQIWNFKNKVCKPQICEVVTPLLEGNKPFFTEVFFQRPIPGFHPKPKITEYASGFYHLGSQDYQYDAARDDDRYWKSSLGWHLNEAYPTLDDEVAAFKHRVPNLLGYESRCYKLDSIEWYCPLETEARRYSGAFLVGGVLKQNYSRPEIPAPSIEAMAKCLDVTLTNMDMEQEPQEFIQLTREFFRLYMEHNKSVNSSSD</sequence>
<proteinExistence type="predicted"/>
<name>A0A2C5YQI2_9HYPO</name>
<evidence type="ECO:0000313" key="2">
    <source>
        <dbReference type="Proteomes" id="UP000224854"/>
    </source>
</evidence>
<accession>A0A2C5YQI2</accession>
<dbReference type="AlphaFoldDB" id="A0A2C5YQI2"/>
<evidence type="ECO:0000313" key="1">
    <source>
        <dbReference type="EMBL" id="PHH69582.1"/>
    </source>
</evidence>
<keyword evidence="2" id="KW-1185">Reference proteome</keyword>
<dbReference type="OrthoDB" id="4910267at2759"/>
<protein>
    <submittedName>
        <fullName evidence="1">Uncharacterized protein</fullName>
    </submittedName>
</protein>
<dbReference type="EMBL" id="NJEU01000915">
    <property type="protein sequence ID" value="PHH69582.1"/>
    <property type="molecule type" value="Genomic_DNA"/>
</dbReference>
<comment type="caution">
    <text evidence="1">The sequence shown here is derived from an EMBL/GenBank/DDBJ whole genome shotgun (WGS) entry which is preliminary data.</text>
</comment>